<dbReference type="NCBIfam" id="TIGR00207">
    <property type="entry name" value="fliG"/>
    <property type="match status" value="1"/>
</dbReference>
<keyword evidence="5" id="KW-1003">Cell membrane</keyword>
<dbReference type="GO" id="GO:0003774">
    <property type="term" value="F:cytoskeletal motor activity"/>
    <property type="evidence" value="ECO:0007669"/>
    <property type="project" value="InterPro"/>
</dbReference>
<evidence type="ECO:0000259" key="11">
    <source>
        <dbReference type="Pfam" id="PF14841"/>
    </source>
</evidence>
<dbReference type="GO" id="GO:0009425">
    <property type="term" value="C:bacterial-type flagellum basal body"/>
    <property type="evidence" value="ECO:0007669"/>
    <property type="project" value="UniProtKB-SubCell"/>
</dbReference>
<proteinExistence type="inferred from homology"/>
<name>A0A517NIL3_9BACT</name>
<reference evidence="13 14" key="1">
    <citation type="submission" date="2019-02" db="EMBL/GenBank/DDBJ databases">
        <title>Deep-cultivation of Planctomycetes and their phenomic and genomic characterization uncovers novel biology.</title>
        <authorList>
            <person name="Wiegand S."/>
            <person name="Jogler M."/>
            <person name="Boedeker C."/>
            <person name="Pinto D."/>
            <person name="Vollmers J."/>
            <person name="Rivas-Marin E."/>
            <person name="Kohn T."/>
            <person name="Peeters S.H."/>
            <person name="Heuer A."/>
            <person name="Rast P."/>
            <person name="Oberbeckmann S."/>
            <person name="Bunk B."/>
            <person name="Jeske O."/>
            <person name="Meyerdierks A."/>
            <person name="Storesund J.E."/>
            <person name="Kallscheuer N."/>
            <person name="Luecker S."/>
            <person name="Lage O.M."/>
            <person name="Pohl T."/>
            <person name="Merkel B.J."/>
            <person name="Hornburger P."/>
            <person name="Mueller R.-W."/>
            <person name="Bruemmer F."/>
            <person name="Labrenz M."/>
            <person name="Spormann A.M."/>
            <person name="Op den Camp H."/>
            <person name="Overmann J."/>
            <person name="Amann R."/>
            <person name="Jetten M.S.M."/>
            <person name="Mascher T."/>
            <person name="Medema M.H."/>
            <person name="Devos D.P."/>
            <person name="Kaster A.-K."/>
            <person name="Ovreas L."/>
            <person name="Rohde M."/>
            <person name="Galperin M.Y."/>
            <person name="Jogler C."/>
        </authorList>
    </citation>
    <scope>NUCLEOTIDE SEQUENCE [LARGE SCALE GENOMIC DNA]</scope>
    <source>
        <strain evidence="13 14">K22_7</strain>
    </source>
</reference>
<dbReference type="GO" id="GO:0006935">
    <property type="term" value="P:chemotaxis"/>
    <property type="evidence" value="ECO:0007669"/>
    <property type="project" value="UniProtKB-KW"/>
</dbReference>
<evidence type="ECO:0000256" key="8">
    <source>
        <dbReference type="ARBA" id="ARBA00023136"/>
    </source>
</evidence>
<dbReference type="SUPFAM" id="SSF48029">
    <property type="entry name" value="FliG"/>
    <property type="match status" value="2"/>
</dbReference>
<evidence type="ECO:0000256" key="6">
    <source>
        <dbReference type="ARBA" id="ARBA00022500"/>
    </source>
</evidence>
<evidence type="ECO:0000256" key="3">
    <source>
        <dbReference type="ARBA" id="ARBA00010299"/>
    </source>
</evidence>
<keyword evidence="8" id="KW-0472">Membrane</keyword>
<dbReference type="GO" id="GO:0071973">
    <property type="term" value="P:bacterial-type flagellum-dependent cell motility"/>
    <property type="evidence" value="ECO:0007669"/>
    <property type="project" value="InterPro"/>
</dbReference>
<dbReference type="InterPro" id="IPR023087">
    <property type="entry name" value="Flg_Motor_Flig_C"/>
</dbReference>
<comment type="similarity">
    <text evidence="3">Belongs to the FliG family.</text>
</comment>
<keyword evidence="14" id="KW-1185">Reference proteome</keyword>
<dbReference type="Pfam" id="PF14841">
    <property type="entry name" value="FliG_M"/>
    <property type="match status" value="1"/>
</dbReference>
<dbReference type="EMBL" id="CP036525">
    <property type="protein sequence ID" value="QDT06928.1"/>
    <property type="molecule type" value="Genomic_DNA"/>
</dbReference>
<organism evidence="13 14">
    <name type="scientific">Rubripirellula lacrimiformis</name>
    <dbReference type="NCBI Taxonomy" id="1930273"/>
    <lineage>
        <taxon>Bacteria</taxon>
        <taxon>Pseudomonadati</taxon>
        <taxon>Planctomycetota</taxon>
        <taxon>Planctomycetia</taxon>
        <taxon>Pirellulales</taxon>
        <taxon>Pirellulaceae</taxon>
        <taxon>Rubripirellula</taxon>
    </lineage>
</organism>
<dbReference type="InterPro" id="IPR032779">
    <property type="entry name" value="FliG_M"/>
</dbReference>
<comment type="subcellular location">
    <subcellularLocation>
        <location evidence="1">Bacterial flagellum basal body</location>
    </subcellularLocation>
    <subcellularLocation>
        <location evidence="2">Cell membrane</location>
        <topology evidence="2">Peripheral membrane protein</topology>
        <orientation evidence="2">Cytoplasmic side</orientation>
    </subcellularLocation>
</comment>
<dbReference type="Pfam" id="PF01706">
    <property type="entry name" value="FliG_C"/>
    <property type="match status" value="1"/>
</dbReference>
<evidence type="ECO:0000256" key="7">
    <source>
        <dbReference type="ARBA" id="ARBA00022779"/>
    </source>
</evidence>
<evidence type="ECO:0000259" key="10">
    <source>
        <dbReference type="Pfam" id="PF01706"/>
    </source>
</evidence>
<dbReference type="Gene3D" id="1.10.220.30">
    <property type="match status" value="3"/>
</dbReference>
<keyword evidence="13" id="KW-0282">Flagellum</keyword>
<dbReference type="InterPro" id="IPR011002">
    <property type="entry name" value="FliG_a-hlx"/>
</dbReference>
<dbReference type="Proteomes" id="UP000318538">
    <property type="component" value="Chromosome"/>
</dbReference>
<keyword evidence="13" id="KW-0969">Cilium</keyword>
<dbReference type="PANTHER" id="PTHR30534">
    <property type="entry name" value="FLAGELLAR MOTOR SWITCH PROTEIN FLIG"/>
    <property type="match status" value="1"/>
</dbReference>
<dbReference type="Pfam" id="PF14842">
    <property type="entry name" value="FliG_N"/>
    <property type="match status" value="1"/>
</dbReference>
<dbReference type="PANTHER" id="PTHR30534:SF0">
    <property type="entry name" value="FLAGELLAR MOTOR SWITCH PROTEIN FLIG"/>
    <property type="match status" value="1"/>
</dbReference>
<sequence length="339" mass="36658">MTLQNSPGLDEEGLRKASILLMSMPSSLAATVLSKLSPRYIEAIGLTIAKTESVGGEDQELVLAEFLNSKVSLLSAGLGGLERAGELLVEAFGHDAQDLVDALQQAIESPQFGFLRNVDAQTVLQNVRNEHPQAIAFLLCHVSGPCAAEVITGLDPDQRLDVVSRLAAMEKASPGAVKELNDGLELQISGLGGQHIQVGGVEVVANILKASEPSNESRLLEAVGQEDPELRDEIRRLMFVFDDISKLVDCDIQTLLKQVATSDWAMSLKGADTQLKEKIMLNMSSGAAANLQEEIEYLGSVRLKEVELARQKIINIARQLDDAGQISRRTCEGEEELFT</sequence>
<dbReference type="InterPro" id="IPR000090">
    <property type="entry name" value="Flg_Motor_Flig"/>
</dbReference>
<evidence type="ECO:0000313" key="13">
    <source>
        <dbReference type="EMBL" id="QDT06928.1"/>
    </source>
</evidence>
<feature type="domain" description="Flagellar motor switch protein FliG C-terminal" evidence="10">
    <location>
        <begin position="222"/>
        <end position="326"/>
    </location>
</feature>
<dbReference type="GO" id="GO:0005886">
    <property type="term" value="C:plasma membrane"/>
    <property type="evidence" value="ECO:0007669"/>
    <property type="project" value="UniProtKB-SubCell"/>
</dbReference>
<accession>A0A517NIL3</accession>
<evidence type="ECO:0000256" key="4">
    <source>
        <dbReference type="ARBA" id="ARBA00021870"/>
    </source>
</evidence>
<evidence type="ECO:0000256" key="5">
    <source>
        <dbReference type="ARBA" id="ARBA00022475"/>
    </source>
</evidence>
<dbReference type="PRINTS" id="PR00954">
    <property type="entry name" value="FLGMOTORFLIG"/>
</dbReference>
<keyword evidence="9" id="KW-0975">Bacterial flagellum</keyword>
<dbReference type="AlphaFoldDB" id="A0A517NIL3"/>
<evidence type="ECO:0000259" key="12">
    <source>
        <dbReference type="Pfam" id="PF14842"/>
    </source>
</evidence>
<dbReference type="RefSeq" id="WP_246146205.1">
    <property type="nucleotide sequence ID" value="NZ_CP036525.1"/>
</dbReference>
<feature type="domain" description="Flagellar motor switch protein FliG N-terminal" evidence="12">
    <location>
        <begin position="13"/>
        <end position="108"/>
    </location>
</feature>
<keyword evidence="7" id="KW-0283">Flagellar rotation</keyword>
<keyword evidence="6" id="KW-0145">Chemotaxis</keyword>
<keyword evidence="13" id="KW-0966">Cell projection</keyword>
<evidence type="ECO:0000256" key="2">
    <source>
        <dbReference type="ARBA" id="ARBA00004413"/>
    </source>
</evidence>
<gene>
    <name evidence="13" type="primary">fliG_2</name>
    <name evidence="13" type="ORF">K227x_53520</name>
</gene>
<dbReference type="KEGG" id="rlc:K227x_53520"/>
<dbReference type="InterPro" id="IPR028263">
    <property type="entry name" value="FliG_N"/>
</dbReference>
<feature type="domain" description="Flagellar motor switch protein FliG middle" evidence="11">
    <location>
        <begin position="121"/>
        <end position="194"/>
    </location>
</feature>
<evidence type="ECO:0000256" key="9">
    <source>
        <dbReference type="ARBA" id="ARBA00023143"/>
    </source>
</evidence>
<evidence type="ECO:0000256" key="1">
    <source>
        <dbReference type="ARBA" id="ARBA00004117"/>
    </source>
</evidence>
<protein>
    <recommendedName>
        <fullName evidence="4">Flagellar motor switch protein FliG</fullName>
    </recommendedName>
</protein>
<evidence type="ECO:0000313" key="14">
    <source>
        <dbReference type="Proteomes" id="UP000318538"/>
    </source>
</evidence>